<feature type="non-terminal residue" evidence="1">
    <location>
        <position position="1"/>
    </location>
</feature>
<evidence type="ECO:0000313" key="1">
    <source>
        <dbReference type="EMBL" id="KAH9290112.1"/>
    </source>
</evidence>
<protein>
    <submittedName>
        <fullName evidence="1">Uncharacterized protein</fullName>
    </submittedName>
</protein>
<gene>
    <name evidence="1" type="ORF">KI387_034229</name>
</gene>
<reference evidence="1 2" key="1">
    <citation type="journal article" date="2021" name="Nat. Plants">
        <title>The Taxus genome provides insights into paclitaxel biosynthesis.</title>
        <authorList>
            <person name="Xiong X."/>
            <person name="Gou J."/>
            <person name="Liao Q."/>
            <person name="Li Y."/>
            <person name="Zhou Q."/>
            <person name="Bi G."/>
            <person name="Li C."/>
            <person name="Du R."/>
            <person name="Wang X."/>
            <person name="Sun T."/>
            <person name="Guo L."/>
            <person name="Liang H."/>
            <person name="Lu P."/>
            <person name="Wu Y."/>
            <person name="Zhang Z."/>
            <person name="Ro D.K."/>
            <person name="Shang Y."/>
            <person name="Huang S."/>
            <person name="Yan J."/>
        </authorList>
    </citation>
    <scope>NUCLEOTIDE SEQUENCE [LARGE SCALE GENOMIC DNA]</scope>
    <source>
        <strain evidence="1">Ta-2019</strain>
    </source>
</reference>
<dbReference type="EMBL" id="JAHRHJ020003813">
    <property type="protein sequence ID" value="KAH9290112.1"/>
    <property type="molecule type" value="Genomic_DNA"/>
</dbReference>
<accession>A0AA38F6P7</accession>
<proteinExistence type="predicted"/>
<dbReference type="AlphaFoldDB" id="A0AA38F6P7"/>
<feature type="non-terminal residue" evidence="1">
    <location>
        <position position="96"/>
    </location>
</feature>
<comment type="caution">
    <text evidence="1">The sequence shown here is derived from an EMBL/GenBank/DDBJ whole genome shotgun (WGS) entry which is preliminary data.</text>
</comment>
<dbReference type="Proteomes" id="UP000824469">
    <property type="component" value="Unassembled WGS sequence"/>
</dbReference>
<organism evidence="1 2">
    <name type="scientific">Taxus chinensis</name>
    <name type="common">Chinese yew</name>
    <name type="synonym">Taxus wallichiana var. chinensis</name>
    <dbReference type="NCBI Taxonomy" id="29808"/>
    <lineage>
        <taxon>Eukaryota</taxon>
        <taxon>Viridiplantae</taxon>
        <taxon>Streptophyta</taxon>
        <taxon>Embryophyta</taxon>
        <taxon>Tracheophyta</taxon>
        <taxon>Spermatophyta</taxon>
        <taxon>Pinopsida</taxon>
        <taxon>Pinidae</taxon>
        <taxon>Conifers II</taxon>
        <taxon>Cupressales</taxon>
        <taxon>Taxaceae</taxon>
        <taxon>Taxus</taxon>
    </lineage>
</organism>
<keyword evidence="2" id="KW-1185">Reference proteome</keyword>
<sequence length="96" mass="10000">GKNDMFANGVDVGGGVTTVHVVEMSLVGMVIEISDVGVLIGVFDVDTGEGIYVRYVGSGVDINGADIGAKDEYDVVDWGMIEVDKLYGVVTSDANV</sequence>
<evidence type="ECO:0000313" key="2">
    <source>
        <dbReference type="Proteomes" id="UP000824469"/>
    </source>
</evidence>
<name>A0AA38F6P7_TAXCH</name>